<dbReference type="Proteomes" id="UP001189429">
    <property type="component" value="Unassembled WGS sequence"/>
</dbReference>
<dbReference type="InterPro" id="IPR027417">
    <property type="entry name" value="P-loop_NTPase"/>
</dbReference>
<comment type="similarity">
    <text evidence="4">Belongs to the SIMIBI class G3E GTPase family. ZNG1 subfamily.</text>
</comment>
<keyword evidence="9" id="KW-1185">Reference proteome</keyword>
<proteinExistence type="inferred from homology"/>
<keyword evidence="1" id="KW-0547">Nucleotide-binding</keyword>
<evidence type="ECO:0000256" key="1">
    <source>
        <dbReference type="ARBA" id="ARBA00022741"/>
    </source>
</evidence>
<dbReference type="InterPro" id="IPR036627">
    <property type="entry name" value="CobW-likC_sf"/>
</dbReference>
<dbReference type="PANTHER" id="PTHR13748:SF62">
    <property type="entry name" value="COBW DOMAIN-CONTAINING PROTEIN"/>
    <property type="match status" value="1"/>
</dbReference>
<organism evidence="8 9">
    <name type="scientific">Prorocentrum cordatum</name>
    <dbReference type="NCBI Taxonomy" id="2364126"/>
    <lineage>
        <taxon>Eukaryota</taxon>
        <taxon>Sar</taxon>
        <taxon>Alveolata</taxon>
        <taxon>Dinophyceae</taxon>
        <taxon>Prorocentrales</taxon>
        <taxon>Prorocentraceae</taxon>
        <taxon>Prorocentrum</taxon>
    </lineage>
</organism>
<dbReference type="EMBL" id="CAUYUJ010022172">
    <property type="protein sequence ID" value="CAK0909325.1"/>
    <property type="molecule type" value="Genomic_DNA"/>
</dbReference>
<keyword evidence="2" id="KW-0378">Hydrolase</keyword>
<feature type="region of interest" description="Disordered" evidence="6">
    <location>
        <begin position="74"/>
        <end position="125"/>
    </location>
</feature>
<comment type="caution">
    <text evidence="8">The sequence shown here is derived from an EMBL/GenBank/DDBJ whole genome shotgun (WGS) entry which is preliminary data.</text>
</comment>
<feature type="compositionally biased region" description="Basic and acidic residues" evidence="6">
    <location>
        <begin position="87"/>
        <end position="113"/>
    </location>
</feature>
<keyword evidence="3" id="KW-0143">Chaperone</keyword>
<dbReference type="InterPro" id="IPR003495">
    <property type="entry name" value="CobW/HypB/UreG_nucleotide-bd"/>
</dbReference>
<dbReference type="Pfam" id="PF07683">
    <property type="entry name" value="CobW_C"/>
    <property type="match status" value="1"/>
</dbReference>
<evidence type="ECO:0000256" key="5">
    <source>
        <dbReference type="ARBA" id="ARBA00049117"/>
    </source>
</evidence>
<accession>A0ABN9YCC8</accession>
<reference evidence="8" key="1">
    <citation type="submission" date="2023-10" db="EMBL/GenBank/DDBJ databases">
        <authorList>
            <person name="Chen Y."/>
            <person name="Shah S."/>
            <person name="Dougan E. K."/>
            <person name="Thang M."/>
            <person name="Chan C."/>
        </authorList>
    </citation>
    <scope>NUCLEOTIDE SEQUENCE [LARGE SCALE GENOMIC DNA]</scope>
</reference>
<feature type="domain" description="CobW C-terminal" evidence="7">
    <location>
        <begin position="132"/>
        <end position="229"/>
    </location>
</feature>
<sequence length="560" mass="61298">MERHRQIAFADRVLLNKVDLVTDEEAVEVWHRIRSYNDSAKIVASVKGVVPASDLTGLSAFDPDSIAFEQEELGGHESGHGGAHSHGGHEDCYEDHGHGGHEGHGGGHGDGHGAGHVAGHGHGLSQRHDEEIGSFSIVRRGVEVEPLAFARWVRVLATLPEDKGRVYRSKGVLAAMGKQSKLIFHAVADVTETSDGPCWRENEPRLCKIVFIGKKLARKEIEERFLQLLQPVGKRIRPALAAPVMPERKTLLGLAQGGMLHHALLGCWSKDVIRVSQACAGLRDAIFSPNGHTFFQAAASTLPEGAPRGLQTVEGALWLHSLLPLTSIKAYAQAWRGARIKLNTACTVADMWGEPLRFDDGADAEAAGVMWQEVCELSKGSDDATCNFLIEFKWRPETMKSFFDVAGSGTNSTLVKITVEDPSDSELDDDLRFRVNLNPEQSEDAAAMSLHRLSLQLVGGKTSNHVYQILMCIPSADNNGPGKPLVATRRGGVFFHTVDPAYQVHINVPDHRTPIFPTKEVFHQWHPLMAGLKRRPRLRFLLRLKSMESGPLDAMCGCCG</sequence>
<comment type="catalytic activity">
    <reaction evidence="5">
        <text>GTP + H2O = GDP + phosphate + H(+)</text>
        <dbReference type="Rhea" id="RHEA:19669"/>
        <dbReference type="ChEBI" id="CHEBI:15377"/>
        <dbReference type="ChEBI" id="CHEBI:15378"/>
        <dbReference type="ChEBI" id="CHEBI:37565"/>
        <dbReference type="ChEBI" id="CHEBI:43474"/>
        <dbReference type="ChEBI" id="CHEBI:58189"/>
    </reaction>
    <physiologicalReaction direction="left-to-right" evidence="5">
        <dbReference type="Rhea" id="RHEA:19670"/>
    </physiologicalReaction>
</comment>
<dbReference type="Gene3D" id="3.30.1220.10">
    <property type="entry name" value="CobW-like, C-terminal domain"/>
    <property type="match status" value="1"/>
</dbReference>
<dbReference type="InterPro" id="IPR051316">
    <property type="entry name" value="Zinc-reg_GTPase_activator"/>
</dbReference>
<gene>
    <name evidence="8" type="ORF">PCOR1329_LOCUS83767</name>
</gene>
<protein>
    <recommendedName>
        <fullName evidence="7">CobW C-terminal domain-containing protein</fullName>
    </recommendedName>
</protein>
<evidence type="ECO:0000259" key="7">
    <source>
        <dbReference type="SMART" id="SM00833"/>
    </source>
</evidence>
<evidence type="ECO:0000256" key="3">
    <source>
        <dbReference type="ARBA" id="ARBA00023186"/>
    </source>
</evidence>
<evidence type="ECO:0000313" key="8">
    <source>
        <dbReference type="EMBL" id="CAK0909325.1"/>
    </source>
</evidence>
<dbReference type="InterPro" id="IPR011629">
    <property type="entry name" value="CobW-like_C"/>
</dbReference>
<dbReference type="SUPFAM" id="SSF90002">
    <property type="entry name" value="Hypothetical protein YjiA, C-terminal domain"/>
    <property type="match status" value="1"/>
</dbReference>
<name>A0ABN9YCC8_9DINO</name>
<evidence type="ECO:0000313" key="9">
    <source>
        <dbReference type="Proteomes" id="UP001189429"/>
    </source>
</evidence>
<evidence type="ECO:0000256" key="6">
    <source>
        <dbReference type="SAM" id="MobiDB-lite"/>
    </source>
</evidence>
<dbReference type="SMART" id="SM00833">
    <property type="entry name" value="CobW_C"/>
    <property type="match status" value="1"/>
</dbReference>
<evidence type="ECO:0000256" key="2">
    <source>
        <dbReference type="ARBA" id="ARBA00022801"/>
    </source>
</evidence>
<evidence type="ECO:0000256" key="4">
    <source>
        <dbReference type="ARBA" id="ARBA00034320"/>
    </source>
</evidence>
<dbReference type="PANTHER" id="PTHR13748">
    <property type="entry name" value="COBW-RELATED"/>
    <property type="match status" value="1"/>
</dbReference>
<dbReference type="Gene3D" id="3.40.50.300">
    <property type="entry name" value="P-loop containing nucleotide triphosphate hydrolases"/>
    <property type="match status" value="1"/>
</dbReference>
<dbReference type="Pfam" id="PF02492">
    <property type="entry name" value="cobW"/>
    <property type="match status" value="1"/>
</dbReference>